<dbReference type="eggNOG" id="COG3746">
    <property type="taxonomic scope" value="Bacteria"/>
</dbReference>
<evidence type="ECO:0000313" key="3">
    <source>
        <dbReference type="Proteomes" id="UP000009102"/>
    </source>
</evidence>
<dbReference type="HOGENOM" id="CLU_043009_1_0_6"/>
<evidence type="ECO:0000256" key="1">
    <source>
        <dbReference type="SAM" id="MobiDB-lite"/>
    </source>
</evidence>
<evidence type="ECO:0000313" key="2">
    <source>
        <dbReference type="EMBL" id="ACX95017.1"/>
    </source>
</evidence>
<organism evidence="2 3">
    <name type="scientific">Halothiobacillus neapolitanus (strain ATCC 23641 / DSM 15147 / CIP 104769 / NCIMB 8539 / c2)</name>
    <name type="common">Thiobacillus neapolitanus</name>
    <dbReference type="NCBI Taxonomy" id="555778"/>
    <lineage>
        <taxon>Bacteria</taxon>
        <taxon>Pseudomonadati</taxon>
        <taxon>Pseudomonadota</taxon>
        <taxon>Gammaproteobacteria</taxon>
        <taxon>Chromatiales</taxon>
        <taxon>Halothiobacillaceae</taxon>
        <taxon>Halothiobacillus</taxon>
    </lineage>
</organism>
<dbReference type="EMBL" id="CP001801">
    <property type="protein sequence ID" value="ACX95017.1"/>
    <property type="molecule type" value="Genomic_DNA"/>
</dbReference>
<keyword evidence="3" id="KW-1185">Reference proteome</keyword>
<sequence>MSLADAPVAPVYDQAQLDQMAKAMATMQAQIKAMQAKLAAVRAKNATLEAQQETERKNQSAKKVNNKPDATKPSQTDKSLIQRVADAVAKKNAAPIKVGGAVRFNYTLEQFNQNSRNTVGDLNFDTFRLNLDGQIDNVILSAEWRYYDYMQVIHHAWVGYKFTPNWLVRAGVVKVPFGNLPFNSNSYYFSSLFYAGFEDNYQLGLSTTYDLGNWRFDAAFLKNPQPNGFGTSSYSENVVGFDNGLDPSDPNYQRTDAKPINTVVGRAEYTWKANDDLTLKPGLSLMRGSLYGQNQREGDYHAYAAHLVADWQRWNLKLEYADYDYALNNKLAERLVYGAYAYNSFGPTSAKAVTAGVAYALPVHWGPISKLNFYNDFSRIYDKNDGIDPTWMNVSGVSVVAGPVFAYFDFVQGKNQPFVGGNLAPARGSGNAPINRLFNINLGYYF</sequence>
<protein>
    <recommendedName>
        <fullName evidence="4">Phosphate-selective porin O and P</fullName>
    </recommendedName>
</protein>
<dbReference type="Proteomes" id="UP000009102">
    <property type="component" value="Chromosome"/>
</dbReference>
<gene>
    <name evidence="2" type="ordered locus">Hneap_0153</name>
</gene>
<dbReference type="InterPro" id="IPR023614">
    <property type="entry name" value="Porin_dom_sf"/>
</dbReference>
<dbReference type="SUPFAM" id="SSF56935">
    <property type="entry name" value="Porins"/>
    <property type="match status" value="1"/>
</dbReference>
<dbReference type="KEGG" id="hna:Hneap_0153"/>
<dbReference type="AlphaFoldDB" id="D0KWM0"/>
<name>D0KWM0_HALNC</name>
<evidence type="ECO:0008006" key="4">
    <source>
        <dbReference type="Google" id="ProtNLM"/>
    </source>
</evidence>
<feature type="region of interest" description="Disordered" evidence="1">
    <location>
        <begin position="49"/>
        <end position="78"/>
    </location>
</feature>
<dbReference type="Gene3D" id="2.40.160.10">
    <property type="entry name" value="Porin"/>
    <property type="match status" value="1"/>
</dbReference>
<proteinExistence type="predicted"/>
<accession>D0KWM0</accession>
<reference evidence="2 3" key="1">
    <citation type="submission" date="2009-10" db="EMBL/GenBank/DDBJ databases">
        <title>Complete sequence of Halothiobacillus neapolitanus c2.</title>
        <authorList>
            <consortium name="US DOE Joint Genome Institute"/>
            <person name="Lucas S."/>
            <person name="Copeland A."/>
            <person name="Lapidus A."/>
            <person name="Glavina del Rio T."/>
            <person name="Tice H."/>
            <person name="Bruce D."/>
            <person name="Goodwin L."/>
            <person name="Pitluck S."/>
            <person name="Davenport K."/>
            <person name="Brettin T."/>
            <person name="Detter J.C."/>
            <person name="Han C."/>
            <person name="Tapia R."/>
            <person name="Larimer F."/>
            <person name="Land M."/>
            <person name="Hauser L."/>
            <person name="Kyrpides N."/>
            <person name="Mikhailova N."/>
            <person name="Kerfeld C."/>
            <person name="Cannon G."/>
            <person name="Heinhort S."/>
        </authorList>
    </citation>
    <scope>NUCLEOTIDE SEQUENCE [LARGE SCALE GENOMIC DNA]</scope>
    <source>
        <strain evidence="3">ATCC 23641 / c2</strain>
    </source>
</reference>
<dbReference type="RefSeq" id="WP_012823053.1">
    <property type="nucleotide sequence ID" value="NC_013422.1"/>
</dbReference>
<dbReference type="OrthoDB" id="625456at2"/>